<proteinExistence type="predicted"/>
<name>A0A6J4S489_9ACTN</name>
<organism evidence="2">
    <name type="scientific">uncultured Solirubrobacteraceae bacterium</name>
    <dbReference type="NCBI Taxonomy" id="1162706"/>
    <lineage>
        <taxon>Bacteria</taxon>
        <taxon>Bacillati</taxon>
        <taxon>Actinomycetota</taxon>
        <taxon>Thermoleophilia</taxon>
        <taxon>Solirubrobacterales</taxon>
        <taxon>Solirubrobacteraceae</taxon>
        <taxon>environmental samples</taxon>
    </lineage>
</organism>
<evidence type="ECO:0008006" key="3">
    <source>
        <dbReference type="Google" id="ProtNLM"/>
    </source>
</evidence>
<feature type="transmembrane region" description="Helical" evidence="1">
    <location>
        <begin position="444"/>
        <end position="464"/>
    </location>
</feature>
<keyword evidence="1" id="KW-1133">Transmembrane helix</keyword>
<feature type="transmembrane region" description="Helical" evidence="1">
    <location>
        <begin position="61"/>
        <end position="79"/>
    </location>
</feature>
<gene>
    <name evidence="2" type="ORF">AVDCRST_MAG38-2329</name>
</gene>
<feature type="transmembrane region" description="Helical" evidence="1">
    <location>
        <begin position="182"/>
        <end position="203"/>
    </location>
</feature>
<feature type="transmembrane region" description="Helical" evidence="1">
    <location>
        <begin position="210"/>
        <end position="230"/>
    </location>
</feature>
<feature type="transmembrane region" description="Helical" evidence="1">
    <location>
        <begin position="389"/>
        <end position="411"/>
    </location>
</feature>
<dbReference type="AlphaFoldDB" id="A0A6J4S489"/>
<feature type="transmembrane region" description="Helical" evidence="1">
    <location>
        <begin position="236"/>
        <end position="253"/>
    </location>
</feature>
<feature type="transmembrane region" description="Helical" evidence="1">
    <location>
        <begin position="319"/>
        <end position="340"/>
    </location>
</feature>
<dbReference type="EMBL" id="CADCVJ010000198">
    <property type="protein sequence ID" value="CAA9485911.1"/>
    <property type="molecule type" value="Genomic_DNA"/>
</dbReference>
<keyword evidence="1" id="KW-0812">Transmembrane</keyword>
<feature type="transmembrane region" description="Helical" evidence="1">
    <location>
        <begin position="265"/>
        <end position="283"/>
    </location>
</feature>
<evidence type="ECO:0000256" key="1">
    <source>
        <dbReference type="SAM" id="Phobius"/>
    </source>
</evidence>
<protein>
    <recommendedName>
        <fullName evidence="3">YfhO family protein</fullName>
    </recommendedName>
</protein>
<feature type="transmembrane region" description="Helical" evidence="1">
    <location>
        <begin position="471"/>
        <end position="493"/>
    </location>
</feature>
<feature type="transmembrane region" description="Helical" evidence="1">
    <location>
        <begin position="91"/>
        <end position="113"/>
    </location>
</feature>
<feature type="transmembrane region" description="Helical" evidence="1">
    <location>
        <begin position="418"/>
        <end position="438"/>
    </location>
</feature>
<feature type="transmembrane region" description="Helical" evidence="1">
    <location>
        <begin position="37"/>
        <end position="55"/>
    </location>
</feature>
<reference evidence="2" key="1">
    <citation type="submission" date="2020-02" db="EMBL/GenBank/DDBJ databases">
        <authorList>
            <person name="Meier V. D."/>
        </authorList>
    </citation>
    <scope>NUCLEOTIDE SEQUENCE</scope>
    <source>
        <strain evidence="2">AVDCRST_MAG38</strain>
    </source>
</reference>
<evidence type="ECO:0000313" key="2">
    <source>
        <dbReference type="EMBL" id="CAA9485911.1"/>
    </source>
</evidence>
<keyword evidence="1" id="KW-0472">Membrane</keyword>
<feature type="transmembrane region" description="Helical" evidence="1">
    <location>
        <begin position="289"/>
        <end position="307"/>
    </location>
</feature>
<accession>A0A6J4S489</accession>
<sequence length="815" mass="86808">MDTVAAWVLLPAVLVAVSFGLGAVLRRVSRLPVPSGLLVPIGMALGVVLALSGYSIGLRGLLTPVLIAVLALAGIVLAVRRDEIKRPGLGALLWLAVYGLYMGPVVLTGGWTWPGYNFVNDTAVQLVVADWLPSNGRALPSERGISTTTDVLTTYLSGGYPQGSHALLAALHGLVPVGLAELYHPFVASLAATCALALSVLIAPVVGRRWAAVGGFAAVANNLFYQYALQGNMKEIATAATLATAAALAGWILSHLRRTPRARRGRALVASAALLAVPVSAAVDVLSVAGAPYAALIVVLWLGMAAAQRLIPDLRSLGLALAAGIAVLAVATAATLPRLITWGQTTSTTFATPQMAEDLGHLARPLELRQTAGVWLIGDYRFPPVGTSALLTTLGVVLVGGLCLVAVLALARRRDARVALFVVPVVVVMVLVTPRVSPYADGKTLMLMAPGVTLLGAVGAAALARWRPGVGIVLAAALVGGLLLSDAMAYHAVKLAPVDRIESLRDLDRHLGEDRGLALFNEPEEFAKVFLDDTRHNASTEAITPSQVQLRIPQGFGNLYFDLDEQTLEYVTQFPTVVLRRSPAASRPPAPYELSYRNRHYEVWRRRSGPEVLEHLPLQGIYQAALEPSCQEVVALARRAREGEVLVAAPAPTLVMLDTIAARRSAGWNPHPYRPRMVLTATPGEATARVSVRKPGVYRGWIAGSFGRPITAYVDDRPIGSARGVNNVGQWHALETVPLTAGRHELRIKRPSGGLAPGDGYAGELGPLVLERQEDAQLERVAPAQARSRLCGREWDWIERVRPGDRRDPISRRAA</sequence>
<feature type="transmembrane region" description="Helical" evidence="1">
    <location>
        <begin position="6"/>
        <end position="25"/>
    </location>
</feature>